<sequence length="552" mass="60534">MEHDAPSSSGRDHDSRPSQFDVGESSAMPSSPRPEVIPARTDVLHSGKWLPVDYSDGPKKTVICKNWRLAALELNYCEVPDNFPLRRHFTKPFPRMEDVTKYELTEAEVKAFEYFDSVDAVLEGDEGETRIPRTWLPHAKYILGNEPLSAVFLCRTHPEGGWSARCWPESWTGRASWADRRRAGHTSAGRAPGRGEPTPSRSAIQVPINRGGGSTSRRRPREPEIDAPNKRQSVEVNSTDLAVNDNQGFSLSPVREPAPGAQQLSDSLARSKDAAVGSSCSTRQRVYKMLSRPTFLSDLGPGIFCRAQEWIETNIVPLCASVKAALSHPPSTAGQAFRPALDVREDESIFADIPANGGTLGYRLLKGLQLPFDRPADKLVAPAAQLAHDLVVAGNSAVELIAQYLEYQRVAESAAGTIQGLEADKVGLSAQISQLEASLESEKKAKAEADKELGELRLKAKELEDLQLKNTNLEVTLKASQDEKEAAVKKAAAEAHQVAVADFKRSEEFVGLLGERYDGGWVAAKRCVCHSHPSFDWEQMEVAFGEGVHRQP</sequence>
<protein>
    <submittedName>
        <fullName evidence="3">Uncharacterized protein</fullName>
    </submittedName>
</protein>
<dbReference type="Gramene" id="KMS94811">
    <property type="protein sequence ID" value="KMS94811"/>
    <property type="gene ID" value="BVRB_015090"/>
</dbReference>
<accession>A0A0J8B1E1</accession>
<feature type="region of interest" description="Disordered" evidence="2">
    <location>
        <begin position="178"/>
        <end position="264"/>
    </location>
</feature>
<organism evidence="3 4">
    <name type="scientific">Beta vulgaris subsp. vulgaris</name>
    <name type="common">Beet</name>
    <dbReference type="NCBI Taxonomy" id="3555"/>
    <lineage>
        <taxon>Eukaryota</taxon>
        <taxon>Viridiplantae</taxon>
        <taxon>Streptophyta</taxon>
        <taxon>Embryophyta</taxon>
        <taxon>Tracheophyta</taxon>
        <taxon>Spermatophyta</taxon>
        <taxon>Magnoliopsida</taxon>
        <taxon>eudicotyledons</taxon>
        <taxon>Gunneridae</taxon>
        <taxon>Pentapetalae</taxon>
        <taxon>Caryophyllales</taxon>
        <taxon>Chenopodiaceae</taxon>
        <taxon>Betoideae</taxon>
        <taxon>Beta</taxon>
    </lineage>
</organism>
<evidence type="ECO:0000313" key="3">
    <source>
        <dbReference type="EMBL" id="KMS94811.1"/>
    </source>
</evidence>
<evidence type="ECO:0000256" key="2">
    <source>
        <dbReference type="SAM" id="MobiDB-lite"/>
    </source>
</evidence>
<dbReference type="AlphaFoldDB" id="A0A0J8B1E1"/>
<evidence type="ECO:0000313" key="4">
    <source>
        <dbReference type="Proteomes" id="UP000035740"/>
    </source>
</evidence>
<name>A0A0J8B1E1_BETVV</name>
<feature type="compositionally biased region" description="Basic and acidic residues" evidence="2">
    <location>
        <begin position="221"/>
        <end position="233"/>
    </location>
</feature>
<dbReference type="OMA" id="ARCWPES"/>
<dbReference type="OrthoDB" id="1829451at2759"/>
<feature type="non-terminal residue" evidence="3">
    <location>
        <position position="552"/>
    </location>
</feature>
<gene>
    <name evidence="3" type="ORF">BVRB_015090</name>
</gene>
<keyword evidence="4" id="KW-1185">Reference proteome</keyword>
<feature type="region of interest" description="Disordered" evidence="2">
    <location>
        <begin position="1"/>
        <end position="37"/>
    </location>
</feature>
<keyword evidence="1" id="KW-0175">Coiled coil</keyword>
<dbReference type="Proteomes" id="UP000035740">
    <property type="component" value="Unassembled WGS sequence"/>
</dbReference>
<feature type="compositionally biased region" description="Polar residues" evidence="2">
    <location>
        <begin position="234"/>
        <end position="250"/>
    </location>
</feature>
<evidence type="ECO:0000256" key="1">
    <source>
        <dbReference type="SAM" id="Coils"/>
    </source>
</evidence>
<feature type="coiled-coil region" evidence="1">
    <location>
        <begin position="418"/>
        <end position="490"/>
    </location>
</feature>
<dbReference type="EMBL" id="KQ090827">
    <property type="protein sequence ID" value="KMS94811.1"/>
    <property type="molecule type" value="Genomic_DNA"/>
</dbReference>
<proteinExistence type="predicted"/>
<reference evidence="3 4" key="1">
    <citation type="journal article" date="2014" name="Nature">
        <title>The genome of the recently domesticated crop plant sugar beet (Beta vulgaris).</title>
        <authorList>
            <person name="Dohm J.C."/>
            <person name="Minoche A.E."/>
            <person name="Holtgrawe D."/>
            <person name="Capella-Gutierrez S."/>
            <person name="Zakrzewski F."/>
            <person name="Tafer H."/>
            <person name="Rupp O."/>
            <person name="Sorensen T.R."/>
            <person name="Stracke R."/>
            <person name="Reinhardt R."/>
            <person name="Goesmann A."/>
            <person name="Kraft T."/>
            <person name="Schulz B."/>
            <person name="Stadler P.F."/>
            <person name="Schmidt T."/>
            <person name="Gabaldon T."/>
            <person name="Lehrach H."/>
            <person name="Weisshaar B."/>
            <person name="Himmelbauer H."/>
        </authorList>
    </citation>
    <scope>NUCLEOTIDE SEQUENCE [LARGE SCALE GENOMIC DNA]</scope>
    <source>
        <tissue evidence="3">Taproot</tissue>
    </source>
</reference>
<feature type="compositionally biased region" description="Basic and acidic residues" evidence="2">
    <location>
        <begin position="1"/>
        <end position="16"/>
    </location>
</feature>